<gene>
    <name evidence="1" type="ORF">PSHT_12504</name>
</gene>
<dbReference type="Proteomes" id="UP000238274">
    <property type="component" value="Unassembled WGS sequence"/>
</dbReference>
<keyword evidence="2" id="KW-1185">Reference proteome</keyword>
<accession>A0A2S4UW63</accession>
<organism evidence="1 2">
    <name type="scientific">Puccinia striiformis</name>
    <dbReference type="NCBI Taxonomy" id="27350"/>
    <lineage>
        <taxon>Eukaryota</taxon>
        <taxon>Fungi</taxon>
        <taxon>Dikarya</taxon>
        <taxon>Basidiomycota</taxon>
        <taxon>Pucciniomycotina</taxon>
        <taxon>Pucciniomycetes</taxon>
        <taxon>Pucciniales</taxon>
        <taxon>Pucciniaceae</taxon>
        <taxon>Puccinia</taxon>
    </lineage>
</organism>
<reference evidence="2" key="3">
    <citation type="journal article" date="2018" name="Mol. Plant Microbe Interact.">
        <title>Genome sequence resources for the wheat stripe rust pathogen (Puccinia striiformis f. sp. tritici) and the barley stripe rust pathogen (Puccinia striiformis f. sp. hordei).</title>
        <authorList>
            <person name="Xia C."/>
            <person name="Wang M."/>
            <person name="Yin C."/>
            <person name="Cornejo O.E."/>
            <person name="Hulbert S.H."/>
            <person name="Chen X."/>
        </authorList>
    </citation>
    <scope>NUCLEOTIDE SEQUENCE [LARGE SCALE GENOMIC DNA]</scope>
    <source>
        <strain evidence="2">93TX-2</strain>
    </source>
</reference>
<reference evidence="2" key="2">
    <citation type="journal article" date="2018" name="BMC Genomics">
        <title>Genomic insights into host adaptation between the wheat stripe rust pathogen (Puccinia striiformis f. sp. tritici) and the barley stripe rust pathogen (Puccinia striiformis f. sp. hordei).</title>
        <authorList>
            <person name="Xia C."/>
            <person name="Wang M."/>
            <person name="Yin C."/>
            <person name="Cornejo O.E."/>
            <person name="Hulbert S.H."/>
            <person name="Chen X."/>
        </authorList>
    </citation>
    <scope>NUCLEOTIDE SEQUENCE [LARGE SCALE GENOMIC DNA]</scope>
    <source>
        <strain evidence="2">93TX-2</strain>
    </source>
</reference>
<dbReference type="PANTHER" id="PTHR33069">
    <property type="entry name" value="CHROMOSOME 7, WHOLE GENOME SHOTGUN SEQUENCE-RELATED"/>
    <property type="match status" value="1"/>
</dbReference>
<comment type="caution">
    <text evidence="1">The sequence shown here is derived from an EMBL/GenBank/DDBJ whole genome shotgun (WGS) entry which is preliminary data.</text>
</comment>
<dbReference type="EMBL" id="PKSM01000230">
    <property type="protein sequence ID" value="POW01524.1"/>
    <property type="molecule type" value="Genomic_DNA"/>
</dbReference>
<evidence type="ECO:0000313" key="1">
    <source>
        <dbReference type="EMBL" id="POW01524.1"/>
    </source>
</evidence>
<proteinExistence type="predicted"/>
<evidence type="ECO:0000313" key="2">
    <source>
        <dbReference type="Proteomes" id="UP000238274"/>
    </source>
</evidence>
<dbReference type="PANTHER" id="PTHR33069:SF3">
    <property type="entry name" value="DYNEIN HEAVY CHAIN TAIL DOMAIN-CONTAINING PROTEIN"/>
    <property type="match status" value="1"/>
</dbReference>
<protein>
    <submittedName>
        <fullName evidence="1">Uncharacterized protein</fullName>
    </submittedName>
</protein>
<reference evidence="1 2" key="1">
    <citation type="submission" date="2017-12" db="EMBL/GenBank/DDBJ databases">
        <title>Gene loss provides genomic basis for host adaptation in cereal stripe rust fungi.</title>
        <authorList>
            <person name="Xia C."/>
        </authorList>
    </citation>
    <scope>NUCLEOTIDE SEQUENCE [LARGE SCALE GENOMIC DNA]</scope>
    <source>
        <strain evidence="1 2">93TX-2</strain>
    </source>
</reference>
<name>A0A2S4UW63_9BASI</name>
<dbReference type="AlphaFoldDB" id="A0A2S4UW63"/>
<dbReference type="VEuPathDB" id="FungiDB:PSHT_12504"/>
<sequence>MDGWDEDELEDLFNPSREPFEPPALADIPENVQLRQQADAVIEGFRRLTAECEFHSPSTPVDLDIDRLRSKKYLLTELSSRLLPLLDHQTSGLLIPALDRSNLRTDTASKLAVVLELQSQIGQTLDQTIRTMDDFIPGRVPKPNQTNDKHFKEFKSFRLHGLDVAVREGVKSHLTYLFQASRKVIEELKIPTKTCPSDVSSATALNKINSAIRWAKSSELQLILELWQNSLHSIDESLEKLTTLTIPTCDSGGEMITILGLPATQLARSLLPTFRLTKLLFDKLFREGIHRNQPHLFTLMSSDQLKRINELVNEISKSILYLYEEVDRTVIPNPDDHPDDIVYPAPRSQTGRYINYTIKELRSHFQAFLALVSFHIVPFLPHINDLPAQFYFQDWFDAWSTLISRSETAHVCFPLDLPYAINIQQAPKLST</sequence>
<dbReference type="VEuPathDB" id="FungiDB:PSTT_07749"/>